<dbReference type="PRINTS" id="PR00778">
    <property type="entry name" value="HTHARSR"/>
</dbReference>
<dbReference type="NCBIfam" id="NF033788">
    <property type="entry name" value="HTH_metalloreg"/>
    <property type="match status" value="1"/>
</dbReference>
<dbReference type="PROSITE" id="PS50987">
    <property type="entry name" value="HTH_ARSR_2"/>
    <property type="match status" value="1"/>
</dbReference>
<dbReference type="Pfam" id="PF01022">
    <property type="entry name" value="HTH_5"/>
    <property type="match status" value="1"/>
</dbReference>
<evidence type="ECO:0000256" key="3">
    <source>
        <dbReference type="ARBA" id="ARBA00023163"/>
    </source>
</evidence>
<dbReference type="SUPFAM" id="SSF46785">
    <property type="entry name" value="Winged helix' DNA-binding domain"/>
    <property type="match status" value="1"/>
</dbReference>
<accession>A0A832M438</accession>
<dbReference type="PROSITE" id="PS00846">
    <property type="entry name" value="HTH_ARSR_1"/>
    <property type="match status" value="1"/>
</dbReference>
<keyword evidence="1" id="KW-0805">Transcription regulation</keyword>
<dbReference type="GO" id="GO:0003700">
    <property type="term" value="F:DNA-binding transcription factor activity"/>
    <property type="evidence" value="ECO:0007669"/>
    <property type="project" value="InterPro"/>
</dbReference>
<dbReference type="InterPro" id="IPR036388">
    <property type="entry name" value="WH-like_DNA-bd_sf"/>
</dbReference>
<gene>
    <name evidence="5" type="ORF">ENR47_01410</name>
</gene>
<evidence type="ECO:0000259" key="4">
    <source>
        <dbReference type="PROSITE" id="PS50987"/>
    </source>
</evidence>
<keyword evidence="3" id="KW-0804">Transcription</keyword>
<evidence type="ECO:0000313" key="5">
    <source>
        <dbReference type="EMBL" id="HGW92931.1"/>
    </source>
</evidence>
<dbReference type="SMART" id="SM00418">
    <property type="entry name" value="HTH_ARSR"/>
    <property type="match status" value="1"/>
</dbReference>
<dbReference type="Gene3D" id="1.10.10.10">
    <property type="entry name" value="Winged helix-like DNA-binding domain superfamily/Winged helix DNA-binding domain"/>
    <property type="match status" value="1"/>
</dbReference>
<dbReference type="EMBL" id="DSRD01000091">
    <property type="protein sequence ID" value="HGW92931.1"/>
    <property type="molecule type" value="Genomic_DNA"/>
</dbReference>
<comment type="caution">
    <text evidence="5">The sequence shown here is derived from an EMBL/GenBank/DDBJ whole genome shotgun (WGS) entry which is preliminary data.</text>
</comment>
<dbReference type="InterPro" id="IPR001845">
    <property type="entry name" value="HTH_ArsR_DNA-bd_dom"/>
</dbReference>
<evidence type="ECO:0000256" key="2">
    <source>
        <dbReference type="ARBA" id="ARBA00023125"/>
    </source>
</evidence>
<proteinExistence type="predicted"/>
<dbReference type="InterPro" id="IPR011991">
    <property type="entry name" value="ArsR-like_HTH"/>
</dbReference>
<reference evidence="5" key="1">
    <citation type="journal article" date="2020" name="mSystems">
        <title>Genome- and Community-Level Interaction Insights into Carbon Utilization and Element Cycling Functions of Hydrothermarchaeota in Hydrothermal Sediment.</title>
        <authorList>
            <person name="Zhou Z."/>
            <person name="Liu Y."/>
            <person name="Xu W."/>
            <person name="Pan J."/>
            <person name="Luo Z.H."/>
            <person name="Li M."/>
        </authorList>
    </citation>
    <scope>NUCLEOTIDE SEQUENCE [LARGE SCALE GENOMIC DNA]</scope>
    <source>
        <strain evidence="5">SpSt-402</strain>
    </source>
</reference>
<dbReference type="GO" id="GO:0003677">
    <property type="term" value="F:DNA binding"/>
    <property type="evidence" value="ECO:0007669"/>
    <property type="project" value="UniProtKB-KW"/>
</dbReference>
<dbReference type="PANTHER" id="PTHR43132">
    <property type="entry name" value="ARSENICAL RESISTANCE OPERON REPRESSOR ARSR-RELATED"/>
    <property type="match status" value="1"/>
</dbReference>
<dbReference type="AlphaFoldDB" id="A0A832M438"/>
<dbReference type="InterPro" id="IPR018334">
    <property type="entry name" value="ArsR_HTH"/>
</dbReference>
<protein>
    <submittedName>
        <fullName evidence="5">Transcriptional regulator</fullName>
    </submittedName>
</protein>
<dbReference type="PANTHER" id="PTHR43132:SF6">
    <property type="entry name" value="HTH-TYPE TRANSCRIPTIONAL REPRESSOR CZRA"/>
    <property type="match status" value="1"/>
</dbReference>
<sequence length="135" mass="15285">MPDQPFDPSLEAVGGEEDLCCDLPHPIEDNSANLLRQNPLTSEKAQQMAEFLGFLADPNRLRILSILAKQEMCVGDLALTLGMTESAVSHQLRTLRTIRLVSSRKQGRHVFYRLQDHHVFSFYQAIVEHLDEPSE</sequence>
<keyword evidence="2" id="KW-0238">DNA-binding</keyword>
<name>A0A832M438_9CYAN</name>
<feature type="domain" description="HTH arsR-type" evidence="4">
    <location>
        <begin position="40"/>
        <end position="134"/>
    </location>
</feature>
<organism evidence="5">
    <name type="scientific">Oscillatoriales cyanobacterium SpSt-402</name>
    <dbReference type="NCBI Taxonomy" id="2282168"/>
    <lineage>
        <taxon>Bacteria</taxon>
        <taxon>Bacillati</taxon>
        <taxon>Cyanobacteriota</taxon>
        <taxon>Cyanophyceae</taxon>
        <taxon>Oscillatoriophycideae</taxon>
        <taxon>Oscillatoriales</taxon>
    </lineage>
</organism>
<dbReference type="CDD" id="cd00090">
    <property type="entry name" value="HTH_ARSR"/>
    <property type="match status" value="1"/>
</dbReference>
<dbReference type="InterPro" id="IPR051011">
    <property type="entry name" value="Metal_resp_trans_reg"/>
</dbReference>
<evidence type="ECO:0000256" key="1">
    <source>
        <dbReference type="ARBA" id="ARBA00023015"/>
    </source>
</evidence>
<dbReference type="InterPro" id="IPR036390">
    <property type="entry name" value="WH_DNA-bd_sf"/>
</dbReference>